<protein>
    <recommendedName>
        <fullName evidence="1">Aminotransferase-like plant mobile domain-containing protein</fullName>
    </recommendedName>
</protein>
<evidence type="ECO:0000313" key="3">
    <source>
        <dbReference type="Proteomes" id="UP000655225"/>
    </source>
</evidence>
<gene>
    <name evidence="2" type="ORF">HHK36_017075</name>
</gene>
<dbReference type="Proteomes" id="UP000655225">
    <property type="component" value="Unassembled WGS sequence"/>
</dbReference>
<comment type="caution">
    <text evidence="2">The sequence shown here is derived from an EMBL/GenBank/DDBJ whole genome shotgun (WGS) entry which is preliminary data.</text>
</comment>
<feature type="domain" description="Aminotransferase-like plant mobile" evidence="1">
    <location>
        <begin position="4"/>
        <end position="125"/>
    </location>
</feature>
<evidence type="ECO:0000259" key="1">
    <source>
        <dbReference type="Pfam" id="PF10536"/>
    </source>
</evidence>
<organism evidence="2 3">
    <name type="scientific">Tetracentron sinense</name>
    <name type="common">Spur-leaf</name>
    <dbReference type="NCBI Taxonomy" id="13715"/>
    <lineage>
        <taxon>Eukaryota</taxon>
        <taxon>Viridiplantae</taxon>
        <taxon>Streptophyta</taxon>
        <taxon>Embryophyta</taxon>
        <taxon>Tracheophyta</taxon>
        <taxon>Spermatophyta</taxon>
        <taxon>Magnoliopsida</taxon>
        <taxon>Trochodendrales</taxon>
        <taxon>Trochodendraceae</taxon>
        <taxon>Tetracentron</taxon>
    </lineage>
</organism>
<dbReference type="EMBL" id="JABCRI010000011">
    <property type="protein sequence ID" value="KAF8398149.1"/>
    <property type="molecule type" value="Genomic_DNA"/>
</dbReference>
<evidence type="ECO:0000313" key="2">
    <source>
        <dbReference type="EMBL" id="KAF8398149.1"/>
    </source>
</evidence>
<reference evidence="2 3" key="1">
    <citation type="submission" date="2020-04" db="EMBL/GenBank/DDBJ databases">
        <title>Plant Genome Project.</title>
        <authorList>
            <person name="Zhang R.-G."/>
        </authorList>
    </citation>
    <scope>NUCLEOTIDE SEQUENCE [LARGE SCALE GENOMIC DNA]</scope>
    <source>
        <strain evidence="2">YNK0</strain>
        <tissue evidence="2">Leaf</tissue>
    </source>
</reference>
<dbReference type="InterPro" id="IPR019557">
    <property type="entry name" value="AminoTfrase-like_pln_mobile"/>
</dbReference>
<dbReference type="Pfam" id="PF10536">
    <property type="entry name" value="PMD"/>
    <property type="match status" value="1"/>
</dbReference>
<keyword evidence="3" id="KW-1185">Reference proteome</keyword>
<accession>A0A835DFA8</accession>
<dbReference type="AlphaFoldDB" id="A0A835DFA8"/>
<sequence length="456" mass="50357">MSHSLKDVYILFGLEIFGEHDLYSLDNQIDERIVEMLKAVQQKSKTAKEGRRTNQANFGGWVHHFSHQAEPQTKGKKADPIVNQLEAFIAAWLSRSIFEGLPYDKVRDCLFPMATRMASSASLALIKVWGYVAPEMSPQEASWAYTLSKWALYLWPPTALFAHVNGSRQGKYTATFHKYWMTSLGKIGIFSLQQIGMLDFSHCSSVTLALRKSNVVMPARMRGPNKRNGKKSFEVWNASVVSRLLSVGRLHILNGFNNHAPDPGQKRKMKGVAMLGRSVPLRRAIPPPCGRSRTHISAMLDLVMRTPTAQTMVDTYSISAATCEGARDVGILTIQGGVMPNLSETVVGPQLLTGENVSVFLCGTGGDEAESMPVGLTASVAVHGYWVRRRHAPLLATIIENHGDIADSIVYNRNPTLIAQDLAGICDLSKGMSEIDLQVIDDVDIDDWAVLVEDYT</sequence>
<proteinExistence type="predicted"/>
<name>A0A835DFA8_TETSI</name>